<dbReference type="AlphaFoldDB" id="A0A0M0JKU0"/>
<proteinExistence type="predicted"/>
<keyword evidence="7" id="KW-1185">Reference proteome</keyword>
<keyword evidence="2" id="KW-0863">Zinc-finger</keyword>
<dbReference type="Gene3D" id="3.30.40.100">
    <property type="match status" value="1"/>
</dbReference>
<evidence type="ECO:0000256" key="1">
    <source>
        <dbReference type="ARBA" id="ARBA00022723"/>
    </source>
</evidence>
<evidence type="ECO:0000313" key="7">
    <source>
        <dbReference type="Proteomes" id="UP000037460"/>
    </source>
</evidence>
<dbReference type="GO" id="GO:0008270">
    <property type="term" value="F:zinc ion binding"/>
    <property type="evidence" value="ECO:0007669"/>
    <property type="project" value="UniProtKB-KW"/>
</dbReference>
<dbReference type="PROSITE" id="PS51050">
    <property type="entry name" value="ZF_CW"/>
    <property type="match status" value="1"/>
</dbReference>
<dbReference type="EMBL" id="JWZX01002766">
    <property type="protein sequence ID" value="KOO27090.1"/>
    <property type="molecule type" value="Genomic_DNA"/>
</dbReference>
<comment type="caution">
    <text evidence="6">The sequence shown here is derived from an EMBL/GenBank/DDBJ whole genome shotgun (WGS) entry which is preliminary data.</text>
</comment>
<organism evidence="6 7">
    <name type="scientific">Chrysochromulina tobinii</name>
    <dbReference type="NCBI Taxonomy" id="1460289"/>
    <lineage>
        <taxon>Eukaryota</taxon>
        <taxon>Haptista</taxon>
        <taxon>Haptophyta</taxon>
        <taxon>Prymnesiophyceae</taxon>
        <taxon>Prymnesiales</taxon>
        <taxon>Chrysochromulinaceae</taxon>
        <taxon>Chrysochromulina</taxon>
    </lineage>
</organism>
<evidence type="ECO:0000256" key="2">
    <source>
        <dbReference type="ARBA" id="ARBA00022771"/>
    </source>
</evidence>
<dbReference type="InterPro" id="IPR011124">
    <property type="entry name" value="Znf_CW"/>
</dbReference>
<keyword evidence="3" id="KW-0862">Zinc</keyword>
<evidence type="ECO:0000313" key="6">
    <source>
        <dbReference type="EMBL" id="KOO27090.1"/>
    </source>
</evidence>
<accession>A0A0M0JKU0</accession>
<dbReference type="OrthoDB" id="757982at2759"/>
<evidence type="ECO:0000256" key="4">
    <source>
        <dbReference type="SAM" id="MobiDB-lite"/>
    </source>
</evidence>
<evidence type="ECO:0000259" key="5">
    <source>
        <dbReference type="PROSITE" id="PS51050"/>
    </source>
</evidence>
<reference evidence="7" key="1">
    <citation type="journal article" date="2015" name="PLoS Genet.">
        <title>Genome Sequence and Transcriptome Analyses of Chrysochromulina tobin: Metabolic Tools for Enhanced Algal Fitness in the Prominent Order Prymnesiales (Haptophyceae).</title>
        <authorList>
            <person name="Hovde B.T."/>
            <person name="Deodato C.R."/>
            <person name="Hunsperger H.M."/>
            <person name="Ryken S.A."/>
            <person name="Yost W."/>
            <person name="Jha R.K."/>
            <person name="Patterson J."/>
            <person name="Monnat R.J. Jr."/>
            <person name="Barlow S.B."/>
            <person name="Starkenburg S.R."/>
            <person name="Cattolico R.A."/>
        </authorList>
    </citation>
    <scope>NUCLEOTIDE SEQUENCE</scope>
    <source>
        <strain evidence="7">CCMP291</strain>
    </source>
</reference>
<protein>
    <recommendedName>
        <fullName evidence="5">CW-type domain-containing protein</fullName>
    </recommendedName>
</protein>
<feature type="region of interest" description="Disordered" evidence="4">
    <location>
        <begin position="345"/>
        <end position="367"/>
    </location>
</feature>
<feature type="domain" description="CW-type" evidence="5">
    <location>
        <begin position="213"/>
        <end position="269"/>
    </location>
</feature>
<evidence type="ECO:0000256" key="3">
    <source>
        <dbReference type="ARBA" id="ARBA00022833"/>
    </source>
</evidence>
<dbReference type="Pfam" id="PF07496">
    <property type="entry name" value="zf-CW"/>
    <property type="match status" value="1"/>
</dbReference>
<name>A0A0M0JKU0_9EUKA</name>
<sequence>MSEAALSCFCKISTLPRIETDDPDNDCETLSLMHGGWCGPVRDGGVSTSCARSVKTVLEMRPAVLHADEIINKKDQTQVRYLLTELLRQKVPVQVAFLQGAVPLQNEALFPRLLQLLTTCPVWSINLGEIRFSEEQCAKLAEALRQSGVTHMFYECTVAGQWKEEFRAIIRANRAKHGLWRLGPDAEQNRVILSAVKSWYVPMSHSTNKRWIHRFHNGWSDVQRVQCEACGKWRRLPASLDGWPQLFYCALNTWEPRLASCEAMEEEWSSGLPMNGDIVVCLLHAGVWLEGTVQSMPRGGGWLSLPRVGLPPPASRDDVDAPPRERVDLAVAPILFGGRQRKRPELYDASTSSTEYTKQLRKREEEEEAQRRSSLIIDFADGVTRCVKIVLGNRGSEWVFDREWPANGARDDASGARDDAGGSRGSRALVACTVQARSATRVPL</sequence>
<gene>
    <name evidence="6" type="ORF">Ctob_006148</name>
</gene>
<dbReference type="Proteomes" id="UP000037460">
    <property type="component" value="Unassembled WGS sequence"/>
</dbReference>
<keyword evidence="1" id="KW-0479">Metal-binding</keyword>